<comment type="caution">
    <text evidence="7">The sequence shown here is derived from an EMBL/GenBank/DDBJ whole genome shotgun (WGS) entry which is preliminary data.</text>
</comment>
<dbReference type="PROSITE" id="PS51007">
    <property type="entry name" value="CYTC"/>
    <property type="match status" value="1"/>
</dbReference>
<evidence type="ECO:0000256" key="2">
    <source>
        <dbReference type="ARBA" id="ARBA00022723"/>
    </source>
</evidence>
<evidence type="ECO:0000313" key="8">
    <source>
        <dbReference type="Proteomes" id="UP000025047"/>
    </source>
</evidence>
<dbReference type="Proteomes" id="UP000025047">
    <property type="component" value="Unassembled WGS sequence"/>
</dbReference>
<dbReference type="Gene3D" id="1.10.760.10">
    <property type="entry name" value="Cytochrome c-like domain"/>
    <property type="match status" value="1"/>
</dbReference>
<dbReference type="PROSITE" id="PS51257">
    <property type="entry name" value="PROKAR_LIPOPROTEIN"/>
    <property type="match status" value="1"/>
</dbReference>
<evidence type="ECO:0000256" key="1">
    <source>
        <dbReference type="ARBA" id="ARBA00022617"/>
    </source>
</evidence>
<evidence type="ECO:0000313" key="7">
    <source>
        <dbReference type="EMBL" id="EYD72809.1"/>
    </source>
</evidence>
<gene>
    <name evidence="7" type="ORF">Lokhon_01614</name>
</gene>
<feature type="signal peptide" evidence="5">
    <location>
        <begin position="1"/>
        <end position="24"/>
    </location>
</feature>
<dbReference type="EMBL" id="APGJ01000004">
    <property type="protein sequence ID" value="EYD72809.1"/>
    <property type="molecule type" value="Genomic_DNA"/>
</dbReference>
<feature type="chain" id="PRO_5001496018" evidence="5">
    <location>
        <begin position="25"/>
        <end position="141"/>
    </location>
</feature>
<protein>
    <submittedName>
        <fullName evidence="7">Class I monoheme cytochrome c</fullName>
    </submittedName>
</protein>
<evidence type="ECO:0000259" key="6">
    <source>
        <dbReference type="PROSITE" id="PS51007"/>
    </source>
</evidence>
<dbReference type="InterPro" id="IPR036909">
    <property type="entry name" value="Cyt_c-like_dom_sf"/>
</dbReference>
<keyword evidence="2 4" id="KW-0479">Metal-binding</keyword>
<dbReference type="eggNOG" id="COG2863">
    <property type="taxonomic scope" value="Bacteria"/>
</dbReference>
<dbReference type="HOGENOM" id="CLU_131567_1_0_5"/>
<sequence length="141" mass="14956">MEQHMKRIIAAAAFTGAALLAACAVTEPEPELPSGRALFMENCAACHGAGGRGDGPLAAGLPRAPADLTQLRPAGEPFPMVHVMSYIDGYFRQDDPAQVMPEYSQLFTGPTLYVDTSDGILTPTPHPLVALSDYLETLQEG</sequence>
<proteinExistence type="predicted"/>
<dbReference type="SUPFAM" id="SSF46626">
    <property type="entry name" value="Cytochrome c"/>
    <property type="match status" value="1"/>
</dbReference>
<organism evidence="7 8">
    <name type="scientific">Limimaricola hongkongensis DSM 17492</name>
    <dbReference type="NCBI Taxonomy" id="1122180"/>
    <lineage>
        <taxon>Bacteria</taxon>
        <taxon>Pseudomonadati</taxon>
        <taxon>Pseudomonadota</taxon>
        <taxon>Alphaproteobacteria</taxon>
        <taxon>Rhodobacterales</taxon>
        <taxon>Paracoccaceae</taxon>
        <taxon>Limimaricola</taxon>
    </lineage>
</organism>
<dbReference type="GO" id="GO:0020037">
    <property type="term" value="F:heme binding"/>
    <property type="evidence" value="ECO:0007669"/>
    <property type="project" value="InterPro"/>
</dbReference>
<accession>A0A017HG85</accession>
<keyword evidence="1 4" id="KW-0349">Heme</keyword>
<evidence type="ECO:0000256" key="4">
    <source>
        <dbReference type="PROSITE-ProRule" id="PRU00433"/>
    </source>
</evidence>
<reference evidence="7 8" key="1">
    <citation type="submission" date="2013-03" db="EMBL/GenBank/DDBJ databases">
        <authorList>
            <person name="Fiebig A."/>
            <person name="Goeker M."/>
            <person name="Klenk H.-P.P."/>
        </authorList>
    </citation>
    <scope>NUCLEOTIDE SEQUENCE [LARGE SCALE GENOMIC DNA]</scope>
    <source>
        <strain evidence="7 8">DSM 17492</strain>
    </source>
</reference>
<name>A0A017HG85_9RHOB</name>
<feature type="domain" description="Cytochrome c" evidence="6">
    <location>
        <begin position="30"/>
        <end position="139"/>
    </location>
</feature>
<dbReference type="GO" id="GO:0009055">
    <property type="term" value="F:electron transfer activity"/>
    <property type="evidence" value="ECO:0007669"/>
    <property type="project" value="InterPro"/>
</dbReference>
<keyword evidence="8" id="KW-1185">Reference proteome</keyword>
<dbReference type="STRING" id="1122180.Lokhon_01614"/>
<dbReference type="AlphaFoldDB" id="A0A017HG85"/>
<dbReference type="InterPro" id="IPR009056">
    <property type="entry name" value="Cyt_c-like_dom"/>
</dbReference>
<keyword evidence="5" id="KW-0732">Signal</keyword>
<dbReference type="GO" id="GO:0046872">
    <property type="term" value="F:metal ion binding"/>
    <property type="evidence" value="ECO:0007669"/>
    <property type="project" value="UniProtKB-KW"/>
</dbReference>
<dbReference type="PATRIC" id="fig|1122180.6.peg.1591"/>
<evidence type="ECO:0000256" key="5">
    <source>
        <dbReference type="SAM" id="SignalP"/>
    </source>
</evidence>
<keyword evidence="3 4" id="KW-0408">Iron</keyword>
<dbReference type="Pfam" id="PF00034">
    <property type="entry name" value="Cytochrom_C"/>
    <property type="match status" value="1"/>
</dbReference>
<evidence type="ECO:0000256" key="3">
    <source>
        <dbReference type="ARBA" id="ARBA00023004"/>
    </source>
</evidence>